<evidence type="ECO:0000313" key="18">
    <source>
        <dbReference type="EMBL" id="ACD91107.1"/>
    </source>
</evidence>
<evidence type="ECO:0000259" key="16">
    <source>
        <dbReference type="PROSITE" id="PS50113"/>
    </source>
</evidence>
<dbReference type="SMART" id="SM00388">
    <property type="entry name" value="HisKA"/>
    <property type="match status" value="1"/>
</dbReference>
<evidence type="ECO:0000256" key="8">
    <source>
        <dbReference type="ARBA" id="ARBA00023012"/>
    </source>
</evidence>
<dbReference type="Gene3D" id="1.20.120.160">
    <property type="entry name" value="HPT domain"/>
    <property type="match status" value="1"/>
</dbReference>
<dbReference type="CDD" id="cd17546">
    <property type="entry name" value="REC_hyHK_CKI1_RcsC-like"/>
    <property type="match status" value="1"/>
</dbReference>
<evidence type="ECO:0000256" key="3">
    <source>
        <dbReference type="ARBA" id="ARBA00022553"/>
    </source>
</evidence>
<dbReference type="CDD" id="cd00088">
    <property type="entry name" value="HPT"/>
    <property type="match status" value="1"/>
</dbReference>
<dbReference type="InterPro" id="IPR001789">
    <property type="entry name" value="Sig_transdc_resp-reg_receiver"/>
</dbReference>
<dbReference type="SMART" id="SM00448">
    <property type="entry name" value="REC"/>
    <property type="match status" value="2"/>
</dbReference>
<dbReference type="PRINTS" id="PR00344">
    <property type="entry name" value="BCTRLSENSOR"/>
</dbReference>
<dbReference type="Gene3D" id="3.40.50.2300">
    <property type="match status" value="2"/>
</dbReference>
<keyword evidence="6 18" id="KW-0418">Kinase</keyword>
<keyword evidence="13" id="KW-0175">Coiled coil</keyword>
<evidence type="ECO:0000256" key="13">
    <source>
        <dbReference type="SAM" id="Coils"/>
    </source>
</evidence>
<dbReference type="RefSeq" id="WP_012466976.1">
    <property type="nucleotide sequence ID" value="NC_010803.1"/>
</dbReference>
<dbReference type="Pfam" id="PF02518">
    <property type="entry name" value="HATPase_c"/>
    <property type="match status" value="1"/>
</dbReference>
<dbReference type="CDD" id="cd16922">
    <property type="entry name" value="HATPase_EvgS-ArcB-TorS-like"/>
    <property type="match status" value="1"/>
</dbReference>
<keyword evidence="5" id="KW-0547">Nucleotide-binding</keyword>
<dbReference type="SUPFAM" id="SSF47384">
    <property type="entry name" value="Homodimeric domain of signal transducing histidine kinase"/>
    <property type="match status" value="1"/>
</dbReference>
<feature type="modified residue" description="4-aspartylphosphate" evidence="12">
    <location>
        <position position="633"/>
    </location>
</feature>
<dbReference type="Pfam" id="PF00512">
    <property type="entry name" value="HisKA"/>
    <property type="match status" value="1"/>
</dbReference>
<dbReference type="InterPro" id="IPR003594">
    <property type="entry name" value="HATPase_dom"/>
</dbReference>
<dbReference type="SUPFAM" id="SSF52172">
    <property type="entry name" value="CheY-like"/>
    <property type="match status" value="2"/>
</dbReference>
<sequence length="990" mass="111159">MWEKEYNELLSRFLELEKESQRSRQIEFELLEKQAVLREQNIKLIRKSIELSDYKRQLEDKNYELELSRRELEKALVSLRESENTLSTVLVNSPDTIIAVDIRHRIIYFNRDFPLSHRSLQEGLHLCDCIVPSSHDEYHRAIEAVFRSGHAHSLESLISQGDGGTVEVESKLGPCFINGTVGSVVILVSDITERKRMERELKRSLDELERFNRVMVGREMRSIELKAELDRLRGGLASDDLAGMDVNRKQVSSCSLNSMPAAGFSDWLCPAENIQDELSEEPEGDCMFKSRQRSALLNLVEDADLARNQLIETNMKLGESVRKTEEMAKSAREANEAKSRFLANMSHEIRTPMNGVIGMSDILLDTSLDIEQRKYVETIISSGKNLLKIINDILDFSKIEANRLELDHIDFNLIDLLEDVGTLLGFEAYEKELELVFRTGPTLPLRLKGDPARLRQILVNLVSNAIKFTHEGEVVLDAVLERETSEQVVIGFTVSDTGIGIEEERKGSIFEPFVQADGTTIRKYGGTGLGLSISSHLAEKMGSGITVQSRIGTGSVFRFDAAFEKTAPGESAETFLPRIPPGLDVLVFSGNGSMRVMFQELFDSMQCSCNCPDSVHEAVRLIENRRFDVMLLDVPVRRSNPDALKELFAAAENSSRLRVIVLVSAGQADDIRKKHRAWIFALLVKPLHLGELLQVTAAVVAQGSRPPDSRTQGTKGTVVTPQLQSLNPDYRILLVEDSRVNQQVAICMLLKLGYHADLAEDGCEALLMLSEKRYDLVLMDCQMPRMDGYETAFHIRNKPELAVNRDVVIVAMTAHAIQGDKERCLAAGMDDYLAKPVQKSDLAFIINTYLFKNMQSQMQREDDLSGGANIRPAGDVFRIDELLQRLQNDEEIIRIIISQFMLDTPLQIRDLQEAVKRGDREEVRHISHTIKGAAATVAAEELRSLASSIEQAAKTGPVEQAAAELRELPSAFSRYASETTASGWYRESME</sequence>
<name>B3EG98_CHLL2</name>
<evidence type="ECO:0000256" key="1">
    <source>
        <dbReference type="ARBA" id="ARBA00000085"/>
    </source>
</evidence>
<dbReference type="EC" id="2.7.13.3" evidence="2"/>
<dbReference type="PROSITE" id="PS50113">
    <property type="entry name" value="PAC"/>
    <property type="match status" value="1"/>
</dbReference>
<reference evidence="18 19" key="1">
    <citation type="submission" date="2008-05" db="EMBL/GenBank/DDBJ databases">
        <title>Complete sequence of Chlorobium limicola DSM 245.</title>
        <authorList>
            <consortium name="US DOE Joint Genome Institute"/>
            <person name="Lucas S."/>
            <person name="Copeland A."/>
            <person name="Lapidus A."/>
            <person name="Glavina del Rio T."/>
            <person name="Dalin E."/>
            <person name="Tice H."/>
            <person name="Bruce D."/>
            <person name="Goodwin L."/>
            <person name="Pitluck S."/>
            <person name="Schmutz J."/>
            <person name="Larimer F."/>
            <person name="Land M."/>
            <person name="Hauser L."/>
            <person name="Kyrpides N."/>
            <person name="Ovchinnikova G."/>
            <person name="Zhao F."/>
            <person name="Li T."/>
            <person name="Liu Z."/>
            <person name="Overmann J."/>
            <person name="Bryant D.A."/>
            <person name="Richardson P."/>
        </authorList>
    </citation>
    <scope>NUCLEOTIDE SEQUENCE [LARGE SCALE GENOMIC DNA]</scope>
    <source>
        <strain evidence="19">DSM 245 / NBRC 103803 / 6330</strain>
    </source>
</reference>
<dbReference type="InterPro" id="IPR008207">
    <property type="entry name" value="Sig_transdc_His_kin_Hpt_dom"/>
</dbReference>
<dbReference type="PROSITE" id="PS50110">
    <property type="entry name" value="RESPONSE_REGULATORY"/>
    <property type="match status" value="2"/>
</dbReference>
<dbReference type="STRING" id="290315.Clim_2078"/>
<evidence type="ECO:0000313" key="19">
    <source>
        <dbReference type="Proteomes" id="UP000008841"/>
    </source>
</evidence>
<dbReference type="CDD" id="cd00156">
    <property type="entry name" value="REC"/>
    <property type="match status" value="1"/>
</dbReference>
<dbReference type="InterPro" id="IPR013656">
    <property type="entry name" value="PAS_4"/>
</dbReference>
<feature type="domain" description="PAC" evidence="16">
    <location>
        <begin position="152"/>
        <end position="203"/>
    </location>
</feature>
<feature type="domain" description="Response regulatory" evidence="15">
    <location>
        <begin position="731"/>
        <end position="850"/>
    </location>
</feature>
<evidence type="ECO:0000256" key="10">
    <source>
        <dbReference type="ARBA" id="ARBA00068150"/>
    </source>
</evidence>
<evidence type="ECO:0000259" key="14">
    <source>
        <dbReference type="PROSITE" id="PS50109"/>
    </source>
</evidence>
<dbReference type="KEGG" id="cli:Clim_2078"/>
<dbReference type="InterPro" id="IPR000014">
    <property type="entry name" value="PAS"/>
</dbReference>
<feature type="coiled-coil region" evidence="13">
    <location>
        <begin position="51"/>
        <end position="85"/>
    </location>
</feature>
<dbReference type="PANTHER" id="PTHR45339">
    <property type="entry name" value="HYBRID SIGNAL TRANSDUCTION HISTIDINE KINASE J"/>
    <property type="match status" value="1"/>
</dbReference>
<dbReference type="Gene3D" id="3.30.565.10">
    <property type="entry name" value="Histidine kinase-like ATPase, C-terminal domain"/>
    <property type="match status" value="1"/>
</dbReference>
<keyword evidence="8" id="KW-0902">Two-component regulatory system</keyword>
<dbReference type="AlphaFoldDB" id="B3EG98"/>
<dbReference type="InterPro" id="IPR004358">
    <property type="entry name" value="Sig_transdc_His_kin-like_C"/>
</dbReference>
<keyword evidence="7" id="KW-0067">ATP-binding</keyword>
<gene>
    <name evidence="18" type="ordered locus">Clim_2078</name>
</gene>
<feature type="domain" description="Histidine kinase" evidence="14">
    <location>
        <begin position="344"/>
        <end position="565"/>
    </location>
</feature>
<dbReference type="InterPro" id="IPR036097">
    <property type="entry name" value="HisK_dim/P_sf"/>
</dbReference>
<evidence type="ECO:0000256" key="4">
    <source>
        <dbReference type="ARBA" id="ARBA00022679"/>
    </source>
</evidence>
<dbReference type="NCBIfam" id="TIGR00229">
    <property type="entry name" value="sensory_box"/>
    <property type="match status" value="1"/>
</dbReference>
<dbReference type="GO" id="GO:0005524">
    <property type="term" value="F:ATP binding"/>
    <property type="evidence" value="ECO:0007669"/>
    <property type="project" value="UniProtKB-KW"/>
</dbReference>
<protein>
    <recommendedName>
        <fullName evidence="10">Sensory/regulatory protein RpfC</fullName>
        <ecNumber evidence="2">2.7.13.3</ecNumber>
    </recommendedName>
</protein>
<dbReference type="Proteomes" id="UP000008841">
    <property type="component" value="Chromosome"/>
</dbReference>
<dbReference type="Gene3D" id="1.10.287.130">
    <property type="match status" value="1"/>
</dbReference>
<dbReference type="PROSITE" id="PS50894">
    <property type="entry name" value="HPT"/>
    <property type="match status" value="1"/>
</dbReference>
<dbReference type="InterPro" id="IPR003661">
    <property type="entry name" value="HisK_dim/P_dom"/>
</dbReference>
<dbReference type="Pfam" id="PF08448">
    <property type="entry name" value="PAS_4"/>
    <property type="match status" value="1"/>
</dbReference>
<dbReference type="PROSITE" id="PS50109">
    <property type="entry name" value="HIS_KIN"/>
    <property type="match status" value="1"/>
</dbReference>
<keyword evidence="4 18" id="KW-0808">Transferase</keyword>
<evidence type="ECO:0000256" key="9">
    <source>
        <dbReference type="ARBA" id="ARBA00064003"/>
    </source>
</evidence>
<dbReference type="HOGENOM" id="CLU_000445_114_15_10"/>
<dbReference type="Pfam" id="PF01627">
    <property type="entry name" value="Hpt"/>
    <property type="match status" value="1"/>
</dbReference>
<dbReference type="SUPFAM" id="SSF55785">
    <property type="entry name" value="PYP-like sensor domain (PAS domain)"/>
    <property type="match status" value="1"/>
</dbReference>
<accession>B3EG98</accession>
<dbReference type="SMART" id="SM00387">
    <property type="entry name" value="HATPase_c"/>
    <property type="match status" value="1"/>
</dbReference>
<feature type="domain" description="Response regulatory" evidence="15">
    <location>
        <begin position="584"/>
        <end position="700"/>
    </location>
</feature>
<dbReference type="GO" id="GO:0005886">
    <property type="term" value="C:plasma membrane"/>
    <property type="evidence" value="ECO:0007669"/>
    <property type="project" value="UniProtKB-SubCell"/>
</dbReference>
<feature type="modified residue" description="Phosphohistidine" evidence="11">
    <location>
        <position position="928"/>
    </location>
</feature>
<dbReference type="InterPro" id="IPR011006">
    <property type="entry name" value="CheY-like_superfamily"/>
</dbReference>
<dbReference type="EMBL" id="CP001097">
    <property type="protein sequence ID" value="ACD91107.1"/>
    <property type="molecule type" value="Genomic_DNA"/>
</dbReference>
<comment type="subunit">
    <text evidence="9">At low DSF concentrations, interacts with RpfF.</text>
</comment>
<dbReference type="InterPro" id="IPR005467">
    <property type="entry name" value="His_kinase_dom"/>
</dbReference>
<dbReference type="PANTHER" id="PTHR45339:SF5">
    <property type="entry name" value="HISTIDINE KINASE"/>
    <property type="match status" value="1"/>
</dbReference>
<dbReference type="InterPro" id="IPR000700">
    <property type="entry name" value="PAS-assoc_C"/>
</dbReference>
<evidence type="ECO:0000256" key="11">
    <source>
        <dbReference type="PROSITE-ProRule" id="PRU00110"/>
    </source>
</evidence>
<comment type="catalytic activity">
    <reaction evidence="1">
        <text>ATP + protein L-histidine = ADP + protein N-phospho-L-histidine.</text>
        <dbReference type="EC" id="2.7.13.3"/>
    </reaction>
</comment>
<dbReference type="SUPFAM" id="SSF47226">
    <property type="entry name" value="Histidine-containing phosphotransfer domain, HPT domain"/>
    <property type="match status" value="1"/>
</dbReference>
<dbReference type="FunFam" id="1.10.287.130:FF:000002">
    <property type="entry name" value="Two-component osmosensing histidine kinase"/>
    <property type="match status" value="1"/>
</dbReference>
<dbReference type="Pfam" id="PF00072">
    <property type="entry name" value="Response_reg"/>
    <property type="match status" value="1"/>
</dbReference>
<dbReference type="CDD" id="cd00082">
    <property type="entry name" value="HisKA"/>
    <property type="match status" value="1"/>
</dbReference>
<dbReference type="InterPro" id="IPR036890">
    <property type="entry name" value="HATPase_C_sf"/>
</dbReference>
<evidence type="ECO:0000256" key="7">
    <source>
        <dbReference type="ARBA" id="ARBA00022840"/>
    </source>
</evidence>
<evidence type="ECO:0000256" key="2">
    <source>
        <dbReference type="ARBA" id="ARBA00012438"/>
    </source>
</evidence>
<dbReference type="SUPFAM" id="SSF55874">
    <property type="entry name" value="ATPase domain of HSP90 chaperone/DNA topoisomerase II/histidine kinase"/>
    <property type="match status" value="1"/>
</dbReference>
<proteinExistence type="predicted"/>
<evidence type="ECO:0000256" key="12">
    <source>
        <dbReference type="PROSITE-ProRule" id="PRU00169"/>
    </source>
</evidence>
<dbReference type="InterPro" id="IPR035965">
    <property type="entry name" value="PAS-like_dom_sf"/>
</dbReference>
<feature type="modified residue" description="4-aspartylphosphate" evidence="12">
    <location>
        <position position="780"/>
    </location>
</feature>
<keyword evidence="3 12" id="KW-0597">Phosphoprotein</keyword>
<dbReference type="Gene3D" id="3.30.450.20">
    <property type="entry name" value="PAS domain"/>
    <property type="match status" value="1"/>
</dbReference>
<evidence type="ECO:0000259" key="17">
    <source>
        <dbReference type="PROSITE" id="PS50894"/>
    </source>
</evidence>
<evidence type="ECO:0000259" key="15">
    <source>
        <dbReference type="PROSITE" id="PS50110"/>
    </source>
</evidence>
<dbReference type="FunFam" id="3.30.565.10:FF:000010">
    <property type="entry name" value="Sensor histidine kinase RcsC"/>
    <property type="match status" value="1"/>
</dbReference>
<dbReference type="OrthoDB" id="593752at2"/>
<dbReference type="eggNOG" id="COG2205">
    <property type="taxonomic scope" value="Bacteria"/>
</dbReference>
<dbReference type="InterPro" id="IPR036641">
    <property type="entry name" value="HPT_dom_sf"/>
</dbReference>
<evidence type="ECO:0000256" key="5">
    <source>
        <dbReference type="ARBA" id="ARBA00022741"/>
    </source>
</evidence>
<feature type="domain" description="HPt" evidence="17">
    <location>
        <begin position="889"/>
        <end position="982"/>
    </location>
</feature>
<dbReference type="GO" id="GO:0000155">
    <property type="term" value="F:phosphorelay sensor kinase activity"/>
    <property type="evidence" value="ECO:0007669"/>
    <property type="project" value="InterPro"/>
</dbReference>
<organism evidence="18 19">
    <name type="scientific">Chlorobium limicola (strain DSM 245 / NBRC 103803 / 6330)</name>
    <dbReference type="NCBI Taxonomy" id="290315"/>
    <lineage>
        <taxon>Bacteria</taxon>
        <taxon>Pseudomonadati</taxon>
        <taxon>Chlorobiota</taxon>
        <taxon>Chlorobiia</taxon>
        <taxon>Chlorobiales</taxon>
        <taxon>Chlorobiaceae</taxon>
        <taxon>Chlorobium/Pelodictyon group</taxon>
        <taxon>Chlorobium</taxon>
    </lineage>
</organism>
<evidence type="ECO:0000256" key="6">
    <source>
        <dbReference type="ARBA" id="ARBA00022777"/>
    </source>
</evidence>